<evidence type="ECO:0000259" key="3">
    <source>
        <dbReference type="Pfam" id="PF00460"/>
    </source>
</evidence>
<keyword evidence="6" id="KW-0966">Cell projection</keyword>
<evidence type="ECO:0000259" key="4">
    <source>
        <dbReference type="Pfam" id="PF06429"/>
    </source>
</evidence>
<keyword evidence="6" id="KW-0282">Flagellum</keyword>
<dbReference type="OrthoDB" id="9800375at2"/>
<dbReference type="InterPro" id="IPR053967">
    <property type="entry name" value="LlgE_F_G-like_D1"/>
</dbReference>
<comment type="subcellular location">
    <subcellularLocation>
        <location evidence="2">Bacterial flagellum basal body</location>
    </subcellularLocation>
</comment>
<protein>
    <submittedName>
        <fullName evidence="6">Flagellar hook-basal body protein</fullName>
    </submittedName>
</protein>
<evidence type="ECO:0000256" key="2">
    <source>
        <dbReference type="RuleBase" id="RU362116"/>
    </source>
</evidence>
<dbReference type="InterPro" id="IPR010930">
    <property type="entry name" value="Flg_bb/hook_C_dom"/>
</dbReference>
<dbReference type="InterPro" id="IPR037925">
    <property type="entry name" value="FlgE/F/G-like"/>
</dbReference>
<evidence type="ECO:0000259" key="5">
    <source>
        <dbReference type="Pfam" id="PF22692"/>
    </source>
</evidence>
<organism evidence="6 7">
    <name type="scientific">Paenibacillus lutimineralis</name>
    <dbReference type="NCBI Taxonomy" id="2707005"/>
    <lineage>
        <taxon>Bacteria</taxon>
        <taxon>Bacillati</taxon>
        <taxon>Bacillota</taxon>
        <taxon>Bacilli</taxon>
        <taxon>Bacillales</taxon>
        <taxon>Paenibacillaceae</taxon>
        <taxon>Paenibacillus</taxon>
    </lineage>
</organism>
<dbReference type="InterPro" id="IPR020013">
    <property type="entry name" value="Flagellar_FlgE/F/G"/>
</dbReference>
<keyword evidence="7" id="KW-1185">Reference proteome</keyword>
<comment type="similarity">
    <text evidence="1 2">Belongs to the flagella basal body rod proteins family.</text>
</comment>
<dbReference type="PANTHER" id="PTHR30435">
    <property type="entry name" value="FLAGELLAR PROTEIN"/>
    <property type="match status" value="1"/>
</dbReference>
<dbReference type="RefSeq" id="WP_127003327.1">
    <property type="nucleotide sequence ID" value="NZ_CP034346.1"/>
</dbReference>
<evidence type="ECO:0000256" key="1">
    <source>
        <dbReference type="ARBA" id="ARBA00009677"/>
    </source>
</evidence>
<proteinExistence type="inferred from homology"/>
<evidence type="ECO:0000313" key="6">
    <source>
        <dbReference type="EMBL" id="AZS17618.1"/>
    </source>
</evidence>
<feature type="domain" description="Flagellar basal body rod protein N-terminal" evidence="3">
    <location>
        <begin position="15"/>
        <end position="35"/>
    </location>
</feature>
<sequence length="274" mass="29702">MNNSMISAMVSMSGIQQRLDLLADNMANLNTVGFKRKEATFEDTLTRVQQQAKGMELSGRVSPRGFNLGFGSMMAGAEVNFEQGPIKQTDIPTDLAIEGNALFSVMTAGNIKAYTRAGNFMIQPDPNDAESAWLVTNDGHHLLNTDGERIVVPANSKLQIDEHGWITAVAGSGAAEQIGQIQLYTPIRTDALQKRDGNLFVIAPGAQEADVLANTFALPQDQQARLRQGALESSNVNLTDEMAELMQVQRAYQLSARALTSSDTMMNLANNLRG</sequence>
<dbReference type="Proteomes" id="UP000270678">
    <property type="component" value="Chromosome"/>
</dbReference>
<dbReference type="Pfam" id="PF00460">
    <property type="entry name" value="Flg_bb_rod"/>
    <property type="match status" value="1"/>
</dbReference>
<keyword evidence="6" id="KW-0969">Cilium</keyword>
<dbReference type="NCBIfam" id="TIGR03506">
    <property type="entry name" value="FlgEFG_subfam"/>
    <property type="match status" value="2"/>
</dbReference>
<dbReference type="InterPro" id="IPR001444">
    <property type="entry name" value="Flag_bb_rod_N"/>
</dbReference>
<reference evidence="7" key="1">
    <citation type="submission" date="2018-12" db="EMBL/GenBank/DDBJ databases">
        <title>Complete genome sequence of Paenibacillus sp. MBLB1234.</title>
        <authorList>
            <person name="Nam Y.-D."/>
            <person name="Kang J."/>
            <person name="Chung W.-H."/>
            <person name="Park Y.S."/>
        </authorList>
    </citation>
    <scope>NUCLEOTIDE SEQUENCE [LARGE SCALE GENOMIC DNA]</scope>
    <source>
        <strain evidence="7">MBLB1234</strain>
    </source>
</reference>
<feature type="domain" description="Flagellar hook protein FlgE/F/G-like D1" evidence="5">
    <location>
        <begin position="96"/>
        <end position="168"/>
    </location>
</feature>
<dbReference type="GO" id="GO:0071978">
    <property type="term" value="P:bacterial-type flagellum-dependent swarming motility"/>
    <property type="evidence" value="ECO:0007669"/>
    <property type="project" value="TreeGrafter"/>
</dbReference>
<dbReference type="Pfam" id="PF22692">
    <property type="entry name" value="LlgE_F_G_D1"/>
    <property type="match status" value="1"/>
</dbReference>
<dbReference type="EMBL" id="CP034346">
    <property type="protein sequence ID" value="AZS17618.1"/>
    <property type="molecule type" value="Genomic_DNA"/>
</dbReference>
<name>A0A3S9V4Y0_9BACL</name>
<keyword evidence="2" id="KW-0975">Bacterial flagellum</keyword>
<evidence type="ECO:0000313" key="7">
    <source>
        <dbReference type="Proteomes" id="UP000270678"/>
    </source>
</evidence>
<dbReference type="GO" id="GO:0009425">
    <property type="term" value="C:bacterial-type flagellum basal body"/>
    <property type="evidence" value="ECO:0007669"/>
    <property type="project" value="UniProtKB-SubCell"/>
</dbReference>
<dbReference type="Pfam" id="PF06429">
    <property type="entry name" value="Flg_bbr_C"/>
    <property type="match status" value="1"/>
</dbReference>
<dbReference type="PANTHER" id="PTHR30435:SF19">
    <property type="entry name" value="FLAGELLAR BASAL-BODY ROD PROTEIN FLGG"/>
    <property type="match status" value="1"/>
</dbReference>
<feature type="domain" description="Flagellar basal-body/hook protein C-terminal" evidence="4">
    <location>
        <begin position="227"/>
        <end position="272"/>
    </location>
</feature>
<dbReference type="KEGG" id="plut:EI981_26435"/>
<accession>A0A3S9V4Y0</accession>
<dbReference type="AlphaFoldDB" id="A0A3S9V4Y0"/>
<gene>
    <name evidence="6" type="ORF">EI981_26435</name>
</gene>
<dbReference type="SUPFAM" id="SSF117143">
    <property type="entry name" value="Flagellar hook protein flgE"/>
    <property type="match status" value="1"/>
</dbReference>